<feature type="compositionally biased region" description="Basic and acidic residues" evidence="1">
    <location>
        <begin position="193"/>
        <end position="207"/>
    </location>
</feature>
<evidence type="ECO:0000256" key="1">
    <source>
        <dbReference type="SAM" id="MobiDB-lite"/>
    </source>
</evidence>
<dbReference type="RefSeq" id="WP_154430122.1">
    <property type="nucleotide sequence ID" value="NZ_VUNI01000014.1"/>
</dbReference>
<accession>A0A6L5YT81</accession>
<feature type="compositionally biased region" description="Basic and acidic residues" evidence="1">
    <location>
        <begin position="157"/>
        <end position="167"/>
    </location>
</feature>
<keyword evidence="3" id="KW-1185">Reference proteome</keyword>
<dbReference type="Proteomes" id="UP000474024">
    <property type="component" value="Unassembled WGS sequence"/>
</dbReference>
<organism evidence="2 3">
    <name type="scientific">Roseburia porci</name>
    <dbReference type="NCBI Taxonomy" id="2605790"/>
    <lineage>
        <taxon>Bacteria</taxon>
        <taxon>Bacillati</taxon>
        <taxon>Bacillota</taxon>
        <taxon>Clostridia</taxon>
        <taxon>Lachnospirales</taxon>
        <taxon>Lachnospiraceae</taxon>
        <taxon>Roseburia</taxon>
    </lineage>
</organism>
<gene>
    <name evidence="2" type="ORF">FYJ75_08995</name>
</gene>
<dbReference type="AlphaFoldDB" id="A0A6L5YT81"/>
<name>A0A6L5YT81_9FIRM</name>
<protein>
    <submittedName>
        <fullName evidence="2">Uncharacterized protein</fullName>
    </submittedName>
</protein>
<feature type="compositionally biased region" description="Basic and acidic residues" evidence="1">
    <location>
        <begin position="175"/>
        <end position="184"/>
    </location>
</feature>
<sequence>MRKEKGSLTVFAALSMLLVAAVIFTLLEGARNIEIQRISWLEAESAAESLFASYDRTLWQRYHLLGVNGMDTEGEFSEARLEDAVEDYAERVMNPDLFEGEGSAMLCLSPTEIELLRYGLLTDQKGEAFEAATSAYMKEKVLLDVVEETYHRCRASEAMEESYRESEESIENAQDELKKAKEAAALEDGESDSGAHSETDSDSHPEVSPDNPMDQTDKLKKTGILALVLRPDATVSGNAIADSKVLLSNRECLVGNSPEEYKNTLYDRVLMDKYLSETFQSYRNPHADGLLQYEVEYILCGKDNDADNLKTTLNKLIAARETANFAYLLSDPDKVSKATELATALAGATANPLIIATVEAGILGSWAYAESILDVRALLEGRKIALLKNAEQWSTDLDAIGNIGSEFLVAKECSNGLSYAQYLELLLATQSTEKIAFRSMDLIEVDLQNRPGCEMLRLDHMVISAEFEIGGEWDSIFLSPVSLGTVHDQVFQVQCNSKYSYYK</sequence>
<proteinExistence type="predicted"/>
<evidence type="ECO:0000313" key="2">
    <source>
        <dbReference type="EMBL" id="MST75162.1"/>
    </source>
</evidence>
<reference evidence="2 3" key="1">
    <citation type="submission" date="2019-08" db="EMBL/GenBank/DDBJ databases">
        <title>In-depth cultivation of the pig gut microbiome towards novel bacterial diversity and tailored functional studies.</title>
        <authorList>
            <person name="Wylensek D."/>
            <person name="Hitch T.C.A."/>
            <person name="Clavel T."/>
        </authorList>
    </citation>
    <scope>NUCLEOTIDE SEQUENCE [LARGE SCALE GENOMIC DNA]</scope>
    <source>
        <strain evidence="2 3">MUC/MUC-530-WT-4D</strain>
    </source>
</reference>
<feature type="region of interest" description="Disordered" evidence="1">
    <location>
        <begin position="157"/>
        <end position="216"/>
    </location>
</feature>
<dbReference type="Pfam" id="PF18960">
    <property type="entry name" value="DUF5702"/>
    <property type="match status" value="1"/>
</dbReference>
<evidence type="ECO:0000313" key="3">
    <source>
        <dbReference type="Proteomes" id="UP000474024"/>
    </source>
</evidence>
<comment type="caution">
    <text evidence="2">The sequence shown here is derived from an EMBL/GenBank/DDBJ whole genome shotgun (WGS) entry which is preliminary data.</text>
</comment>
<dbReference type="InterPro" id="IPR043756">
    <property type="entry name" value="DUF5702"/>
</dbReference>
<dbReference type="EMBL" id="VUNI01000014">
    <property type="protein sequence ID" value="MST75162.1"/>
    <property type="molecule type" value="Genomic_DNA"/>
</dbReference>